<proteinExistence type="predicted"/>
<evidence type="ECO:0000313" key="1">
    <source>
        <dbReference type="EMBL" id="PON31874.1"/>
    </source>
</evidence>
<organism evidence="1 2">
    <name type="scientific">Trema orientale</name>
    <name type="common">Charcoal tree</name>
    <name type="synonym">Celtis orientalis</name>
    <dbReference type="NCBI Taxonomy" id="63057"/>
    <lineage>
        <taxon>Eukaryota</taxon>
        <taxon>Viridiplantae</taxon>
        <taxon>Streptophyta</taxon>
        <taxon>Embryophyta</taxon>
        <taxon>Tracheophyta</taxon>
        <taxon>Spermatophyta</taxon>
        <taxon>Magnoliopsida</taxon>
        <taxon>eudicotyledons</taxon>
        <taxon>Gunneridae</taxon>
        <taxon>Pentapetalae</taxon>
        <taxon>rosids</taxon>
        <taxon>fabids</taxon>
        <taxon>Rosales</taxon>
        <taxon>Cannabaceae</taxon>
        <taxon>Trema</taxon>
    </lineage>
</organism>
<gene>
    <name evidence="1" type="ORF">TorRG33x02_357180</name>
</gene>
<dbReference type="InParanoid" id="A0A2P5A5R9"/>
<sequence>MAERTSTSLQHQAPGDHHLGGAAARVHMAAASTRPANMDALVTLRNPNLGLFEVVSDPNSQRDAAAALLPLVQL</sequence>
<dbReference type="EMBL" id="JXTC01001215">
    <property type="protein sequence ID" value="PON31874.1"/>
    <property type="molecule type" value="Genomic_DNA"/>
</dbReference>
<dbReference type="Proteomes" id="UP000237000">
    <property type="component" value="Unassembled WGS sequence"/>
</dbReference>
<protein>
    <submittedName>
        <fullName evidence="1">Uncharacterized protein</fullName>
    </submittedName>
</protein>
<evidence type="ECO:0000313" key="2">
    <source>
        <dbReference type="Proteomes" id="UP000237000"/>
    </source>
</evidence>
<comment type="caution">
    <text evidence="1">The sequence shown here is derived from an EMBL/GenBank/DDBJ whole genome shotgun (WGS) entry which is preliminary data.</text>
</comment>
<name>A0A2P5A5R9_TREOI</name>
<dbReference type="AlphaFoldDB" id="A0A2P5A5R9"/>
<accession>A0A2P5A5R9</accession>
<feature type="non-terminal residue" evidence="1">
    <location>
        <position position="74"/>
    </location>
</feature>
<keyword evidence="2" id="KW-1185">Reference proteome</keyword>
<reference evidence="2" key="1">
    <citation type="submission" date="2016-06" db="EMBL/GenBank/DDBJ databases">
        <title>Parallel loss of symbiosis genes in relatives of nitrogen-fixing non-legume Parasponia.</title>
        <authorList>
            <person name="Van Velzen R."/>
            <person name="Holmer R."/>
            <person name="Bu F."/>
            <person name="Rutten L."/>
            <person name="Van Zeijl A."/>
            <person name="Liu W."/>
            <person name="Santuari L."/>
            <person name="Cao Q."/>
            <person name="Sharma T."/>
            <person name="Shen D."/>
            <person name="Roswanjaya Y."/>
            <person name="Wardhani T."/>
            <person name="Kalhor M.S."/>
            <person name="Jansen J."/>
            <person name="Van den Hoogen J."/>
            <person name="Gungor B."/>
            <person name="Hartog M."/>
            <person name="Hontelez J."/>
            <person name="Verver J."/>
            <person name="Yang W.-C."/>
            <person name="Schijlen E."/>
            <person name="Repin R."/>
            <person name="Schilthuizen M."/>
            <person name="Schranz E."/>
            <person name="Heidstra R."/>
            <person name="Miyata K."/>
            <person name="Fedorova E."/>
            <person name="Kohlen W."/>
            <person name="Bisseling T."/>
            <person name="Smit S."/>
            <person name="Geurts R."/>
        </authorList>
    </citation>
    <scope>NUCLEOTIDE SEQUENCE [LARGE SCALE GENOMIC DNA]</scope>
    <source>
        <strain evidence="2">cv. RG33-2</strain>
    </source>
</reference>